<dbReference type="EMBL" id="CAGKOT010000085">
    <property type="protein sequence ID" value="CAB5393886.1"/>
    <property type="molecule type" value="Genomic_DNA"/>
</dbReference>
<evidence type="ECO:0000256" key="5">
    <source>
        <dbReference type="PROSITE-ProRule" id="PRU00175"/>
    </source>
</evidence>
<dbReference type="GO" id="GO:0005634">
    <property type="term" value="C:nucleus"/>
    <property type="evidence" value="ECO:0007669"/>
    <property type="project" value="TreeGrafter"/>
</dbReference>
<dbReference type="GO" id="GO:0008270">
    <property type="term" value="F:zinc ion binding"/>
    <property type="evidence" value="ECO:0007669"/>
    <property type="project" value="UniProtKB-KW"/>
</dbReference>
<feature type="region of interest" description="Disordered" evidence="6">
    <location>
        <begin position="40"/>
        <end position="60"/>
    </location>
</feature>
<evidence type="ECO:0000313" key="11">
    <source>
        <dbReference type="EMBL" id="PKC57646.1"/>
    </source>
</evidence>
<gene>
    <name evidence="9" type="ORF">CHRIB12_LOCUS23065</name>
    <name evidence="11" type="ORF">RhiirA1_428332</name>
    <name evidence="10" type="ORF">RhiirA5_353336</name>
</gene>
<dbReference type="SMART" id="SM00184">
    <property type="entry name" value="RING"/>
    <property type="match status" value="1"/>
</dbReference>
<evidence type="ECO:0000313" key="13">
    <source>
        <dbReference type="Proteomes" id="UP000232722"/>
    </source>
</evidence>
<dbReference type="OrthoDB" id="9049620at2759"/>
<dbReference type="AlphaFoldDB" id="A0A2I1EGB1"/>
<evidence type="ECO:0000256" key="6">
    <source>
        <dbReference type="SAM" id="MobiDB-lite"/>
    </source>
</evidence>
<dbReference type="PANTHER" id="PTHR14134:SF2">
    <property type="entry name" value="E3 UBIQUITIN-PROTEIN LIGASE RAD18"/>
    <property type="match status" value="1"/>
</dbReference>
<dbReference type="VEuPathDB" id="FungiDB:RhiirFUN_013689"/>
<dbReference type="VEuPathDB" id="FungiDB:RhiirA1_428332"/>
<reference evidence="11 12" key="4">
    <citation type="submission" date="2017-10" db="EMBL/GenBank/DDBJ databases">
        <title>Genome analyses suggest a sexual origin of heterokaryosis in a supposedly ancient asexual fungus.</title>
        <authorList>
            <person name="Corradi N."/>
            <person name="Sedzielewska K."/>
            <person name="Noel J."/>
            <person name="Charron P."/>
            <person name="Farinelli L."/>
            <person name="Marton T."/>
            <person name="Kruger M."/>
            <person name="Pelin A."/>
            <person name="Brachmann A."/>
            <person name="Corradi N."/>
        </authorList>
    </citation>
    <scope>NUCLEOTIDE SEQUENCE [LARGE SCALE GENOMIC DNA]</scope>
    <source>
        <strain evidence="11 12">A1</strain>
    </source>
</reference>
<dbReference type="EMBL" id="LLXJ01000269">
    <property type="protein sequence ID" value="PKC12103.1"/>
    <property type="molecule type" value="Genomic_DNA"/>
</dbReference>
<dbReference type="SUPFAM" id="SSF57850">
    <property type="entry name" value="RING/U-box"/>
    <property type="match status" value="1"/>
</dbReference>
<reference evidence="10 13" key="2">
    <citation type="submission" date="2017-09" db="EMBL/GenBank/DDBJ databases">
        <title>Extensive intraspecific genome diversity in a model arbuscular mycorrhizal fungus.</title>
        <authorList>
            <person name="Chen E.C."/>
            <person name="Morin E."/>
            <person name="Beaudet D."/>
            <person name="Noel J."/>
            <person name="Ndikumana S."/>
            <person name="Charron P."/>
            <person name="St-Onge C."/>
            <person name="Giorgi J."/>
            <person name="Grigoriev I.V."/>
            <person name="Roux C."/>
            <person name="Martin F.M."/>
            <person name="Corradi N."/>
        </authorList>
    </citation>
    <scope>NUCLEOTIDE SEQUENCE [LARGE SCALE GENOMIC DNA]</scope>
    <source>
        <strain evidence="10 13">A5</strain>
    </source>
</reference>
<dbReference type="InterPro" id="IPR003034">
    <property type="entry name" value="SAP_dom"/>
</dbReference>
<dbReference type="Gene3D" id="3.30.40.10">
    <property type="entry name" value="Zinc/RING finger domain, C3HC4 (zinc finger)"/>
    <property type="match status" value="1"/>
</dbReference>
<comment type="caution">
    <text evidence="10">The sequence shown here is derived from an EMBL/GenBank/DDBJ whole genome shotgun (WGS) entry which is preliminary data.</text>
</comment>
<feature type="domain" description="RING-type" evidence="7">
    <location>
        <begin position="74"/>
        <end position="115"/>
    </location>
</feature>
<evidence type="ECO:0000256" key="2">
    <source>
        <dbReference type="ARBA" id="ARBA00022723"/>
    </source>
</evidence>
<name>A0A2I1EGB1_9GLOM</name>
<dbReference type="InterPro" id="IPR017907">
    <property type="entry name" value="Znf_RING_CS"/>
</dbReference>
<dbReference type="GO" id="GO:0003697">
    <property type="term" value="F:single-stranded DNA binding"/>
    <property type="evidence" value="ECO:0007669"/>
    <property type="project" value="InterPro"/>
</dbReference>
<evidence type="ECO:0000313" key="9">
    <source>
        <dbReference type="EMBL" id="CAB5393886.1"/>
    </source>
</evidence>
<dbReference type="InterPro" id="IPR001841">
    <property type="entry name" value="Znf_RING"/>
</dbReference>
<keyword evidence="2" id="KW-0479">Metal-binding</keyword>
<reference evidence="10 13" key="1">
    <citation type="submission" date="2016-04" db="EMBL/GenBank/DDBJ databases">
        <title>Genome analyses suggest a sexual origin of heterokaryosis in a supposedly ancient asexual fungus.</title>
        <authorList>
            <person name="Ropars J."/>
            <person name="Sedzielewska K."/>
            <person name="Noel J."/>
            <person name="Charron P."/>
            <person name="Farinelli L."/>
            <person name="Marton T."/>
            <person name="Kruger M."/>
            <person name="Pelin A."/>
            <person name="Brachmann A."/>
            <person name="Corradi N."/>
        </authorList>
    </citation>
    <scope>NUCLEOTIDE SEQUENCE [LARGE SCALE GENOMIC DNA]</scope>
    <source>
        <strain evidence="10 13">A5</strain>
    </source>
</reference>
<dbReference type="GO" id="GO:0006301">
    <property type="term" value="P:DNA damage tolerance"/>
    <property type="evidence" value="ECO:0007669"/>
    <property type="project" value="InterPro"/>
</dbReference>
<keyword evidence="3 5" id="KW-0863">Zinc-finger</keyword>
<evidence type="ECO:0000256" key="1">
    <source>
        <dbReference type="ARBA" id="ARBA00015551"/>
    </source>
</evidence>
<dbReference type="EMBL" id="LLXH01001765">
    <property type="protein sequence ID" value="PKC57646.1"/>
    <property type="molecule type" value="Genomic_DNA"/>
</dbReference>
<feature type="domain" description="SAP" evidence="8">
    <location>
        <begin position="230"/>
        <end position="264"/>
    </location>
</feature>
<dbReference type="VEuPathDB" id="FungiDB:FUN_015693"/>
<dbReference type="InterPro" id="IPR027370">
    <property type="entry name" value="Znf-RING_euk"/>
</dbReference>
<sequence length="343" mass="39506">MFSSASATPSNLSLDLPSYMNSSTSIDSMEVDPFSEELHLTKSRPTSLQRNTRQVDSDSDDLNGLAELELELKCFVCKDFYNVPMSSKCQHTFCAGCIKFDYNNKTTALCCPICENSFTTFTQLYKNTVIEELIKEYKTNRGLIMNLYTLGKQAKRRISGGEGKAPDSFKSIPDCNSDFLSVEEKTISKRILEKSFNINDSDNNEQKRRRINDNENKNSIKLFKKPKMAYSVLNDRKLKNLLKDEGLLTHGTKNEMIARHSYFINLYNANVDATNPKSKGDLLREVKKWEKAQQSNEAKNANLIKKSLTNPEEINFYAHKYREHYAELIQQARNNKKRKEMFR</sequence>
<organism evidence="10 13">
    <name type="scientific">Rhizophagus irregularis</name>
    <dbReference type="NCBI Taxonomy" id="588596"/>
    <lineage>
        <taxon>Eukaryota</taxon>
        <taxon>Fungi</taxon>
        <taxon>Fungi incertae sedis</taxon>
        <taxon>Mucoromycota</taxon>
        <taxon>Glomeromycotina</taxon>
        <taxon>Glomeromycetes</taxon>
        <taxon>Glomerales</taxon>
        <taxon>Glomeraceae</taxon>
        <taxon>Rhizophagus</taxon>
    </lineage>
</organism>
<proteinExistence type="predicted"/>
<reference evidence="9" key="5">
    <citation type="submission" date="2020-05" db="EMBL/GenBank/DDBJ databases">
        <authorList>
            <person name="Rincon C."/>
            <person name="Sanders R I."/>
            <person name="Robbins C."/>
            <person name="Chaturvedi A."/>
        </authorList>
    </citation>
    <scope>NUCLEOTIDE SEQUENCE</scope>
    <source>
        <strain evidence="9">CHB12</strain>
    </source>
</reference>
<dbReference type="PANTHER" id="PTHR14134">
    <property type="entry name" value="E3 UBIQUITIN-PROTEIN LIGASE RAD18"/>
    <property type="match status" value="1"/>
</dbReference>
<evidence type="ECO:0000259" key="8">
    <source>
        <dbReference type="PROSITE" id="PS50800"/>
    </source>
</evidence>
<accession>A0A2I1EGB1</accession>
<protein>
    <recommendedName>
        <fullName evidence="1">Postreplication repair E3 ubiquitin-protein ligase RAD18</fullName>
    </recommendedName>
</protein>
<feature type="compositionally biased region" description="Polar residues" evidence="6">
    <location>
        <begin position="43"/>
        <end position="54"/>
    </location>
</feature>
<evidence type="ECO:0000256" key="3">
    <source>
        <dbReference type="ARBA" id="ARBA00022771"/>
    </source>
</evidence>
<reference evidence="11 12" key="3">
    <citation type="submission" date="2017-10" db="EMBL/GenBank/DDBJ databases">
        <title>Extensive intraspecific genome diversity in a model arbuscular mycorrhizal fungus.</title>
        <authorList>
            <person name="Chen E.C.H."/>
            <person name="Morin E."/>
            <person name="Baudet D."/>
            <person name="Noel J."/>
            <person name="Ndikumana S."/>
            <person name="Charron P."/>
            <person name="St-Onge C."/>
            <person name="Giorgi J."/>
            <person name="Grigoriev I.V."/>
            <person name="Roux C."/>
            <person name="Martin F.M."/>
            <person name="Corradi N."/>
        </authorList>
    </citation>
    <scope>NUCLEOTIDE SEQUENCE [LARGE SCALE GENOMIC DNA]</scope>
    <source>
        <strain evidence="11 12">A1</strain>
    </source>
</reference>
<evidence type="ECO:0000259" key="7">
    <source>
        <dbReference type="PROSITE" id="PS50089"/>
    </source>
</evidence>
<dbReference type="PROSITE" id="PS50089">
    <property type="entry name" value="ZF_RING_2"/>
    <property type="match status" value="1"/>
</dbReference>
<dbReference type="InterPro" id="IPR039577">
    <property type="entry name" value="Rad18"/>
</dbReference>
<dbReference type="InterPro" id="IPR013083">
    <property type="entry name" value="Znf_RING/FYVE/PHD"/>
</dbReference>
<dbReference type="Pfam" id="PF02037">
    <property type="entry name" value="SAP"/>
    <property type="match status" value="1"/>
</dbReference>
<evidence type="ECO:0000313" key="10">
    <source>
        <dbReference type="EMBL" id="PKC12103.1"/>
    </source>
</evidence>
<dbReference type="Proteomes" id="UP000232722">
    <property type="component" value="Unassembled WGS sequence"/>
</dbReference>
<dbReference type="GO" id="GO:0097505">
    <property type="term" value="C:Rad6-Rad18 complex"/>
    <property type="evidence" value="ECO:0007669"/>
    <property type="project" value="TreeGrafter"/>
</dbReference>
<dbReference type="PROSITE" id="PS00518">
    <property type="entry name" value="ZF_RING_1"/>
    <property type="match status" value="1"/>
</dbReference>
<keyword evidence="4" id="KW-0862">Zinc</keyword>
<dbReference type="Proteomes" id="UP000684084">
    <property type="component" value="Unassembled WGS sequence"/>
</dbReference>
<dbReference type="GO" id="GO:0006513">
    <property type="term" value="P:protein monoubiquitination"/>
    <property type="evidence" value="ECO:0007669"/>
    <property type="project" value="InterPro"/>
</dbReference>
<evidence type="ECO:0000256" key="4">
    <source>
        <dbReference type="ARBA" id="ARBA00022833"/>
    </source>
</evidence>
<dbReference type="Pfam" id="PF13445">
    <property type="entry name" value="zf-RING_UBOX"/>
    <property type="match status" value="1"/>
</dbReference>
<dbReference type="PROSITE" id="PS50800">
    <property type="entry name" value="SAP"/>
    <property type="match status" value="1"/>
</dbReference>
<evidence type="ECO:0000313" key="12">
    <source>
        <dbReference type="Proteomes" id="UP000232688"/>
    </source>
</evidence>
<dbReference type="Proteomes" id="UP000232688">
    <property type="component" value="Unassembled WGS sequence"/>
</dbReference>
<dbReference type="GO" id="GO:0061630">
    <property type="term" value="F:ubiquitin protein ligase activity"/>
    <property type="evidence" value="ECO:0007669"/>
    <property type="project" value="InterPro"/>
</dbReference>